<reference evidence="3 4" key="1">
    <citation type="journal article" date="2018" name="Nat. Ecol. Evol.">
        <title>Shark genomes provide insights into elasmobranch evolution and the origin of vertebrates.</title>
        <authorList>
            <person name="Hara Y"/>
            <person name="Yamaguchi K"/>
            <person name="Onimaru K"/>
            <person name="Kadota M"/>
            <person name="Koyanagi M"/>
            <person name="Keeley SD"/>
            <person name="Tatsumi K"/>
            <person name="Tanaka K"/>
            <person name="Motone F"/>
            <person name="Kageyama Y"/>
            <person name="Nozu R"/>
            <person name="Adachi N"/>
            <person name="Nishimura O"/>
            <person name="Nakagawa R"/>
            <person name="Tanegashima C"/>
            <person name="Kiyatake I"/>
            <person name="Matsumoto R"/>
            <person name="Murakumo K"/>
            <person name="Nishida K"/>
            <person name="Terakita A"/>
            <person name="Kuratani S"/>
            <person name="Sato K"/>
            <person name="Hyodo S Kuraku.S."/>
        </authorList>
    </citation>
    <scope>NUCLEOTIDE SEQUENCE [LARGE SCALE GENOMIC DNA]</scope>
</reference>
<dbReference type="PANTHER" id="PTHR21286">
    <property type="entry name" value="NUCLEAR PORE COMPLEX PROTEIN NUP160"/>
    <property type="match status" value="1"/>
</dbReference>
<dbReference type="Proteomes" id="UP000287033">
    <property type="component" value="Unassembled WGS sequence"/>
</dbReference>
<dbReference type="OrthoDB" id="67716at2759"/>
<name>A0A401RPH5_CHIPU</name>
<dbReference type="AlphaFoldDB" id="A0A401RPH5"/>
<protein>
    <submittedName>
        <fullName evidence="3">Uncharacterized protein</fullName>
    </submittedName>
</protein>
<dbReference type="InterPro" id="IPR056536">
    <property type="entry name" value="TPR_NUP160_C"/>
</dbReference>
<feature type="domain" description="NUP160 C-terminal TPR" evidence="1">
    <location>
        <begin position="74"/>
        <end position="177"/>
    </location>
</feature>
<sequence length="245" mass="27476">MRLGREVRSLDGLRKQVNCYLVGINCLRQIRSEYAWIVRPVCGATYERPGASPKRSYDGELTAPQVCHQIDIVELKDLEKEFVLARTRLLLAKHDPCSAAIAGSASAEEMVALLVQVGLFDAAVSLCQTFRLSLNPIFEGLSFKCIKLQLIGEAAQSDAWDWLKANQIPSIIATKESRYNCSKGRGLWWVRVFGCNGPGCGIRQFLTPNTIPDNQRHGCYWNTAEIVKSYILSMDQLLAKPRENR</sequence>
<dbReference type="InterPro" id="IPR056535">
    <property type="entry name" value="TPR_NUP160_M"/>
</dbReference>
<dbReference type="PANTHER" id="PTHR21286:SF0">
    <property type="entry name" value="NUCLEAR PORE COMPLEX PROTEIN NUP160"/>
    <property type="match status" value="1"/>
</dbReference>
<dbReference type="GO" id="GO:0005643">
    <property type="term" value="C:nuclear pore"/>
    <property type="evidence" value="ECO:0007669"/>
    <property type="project" value="TreeGrafter"/>
</dbReference>
<evidence type="ECO:0000259" key="2">
    <source>
        <dbReference type="Pfam" id="PF23354"/>
    </source>
</evidence>
<keyword evidence="4" id="KW-1185">Reference proteome</keyword>
<dbReference type="Pfam" id="PF23354">
    <property type="entry name" value="TPR_NUP160_120_M"/>
    <property type="match status" value="1"/>
</dbReference>
<evidence type="ECO:0000259" key="1">
    <source>
        <dbReference type="Pfam" id="PF23347"/>
    </source>
</evidence>
<evidence type="ECO:0000313" key="3">
    <source>
        <dbReference type="EMBL" id="GCC20043.1"/>
    </source>
</evidence>
<proteinExistence type="predicted"/>
<accession>A0A401RPH5</accession>
<dbReference type="EMBL" id="BEZZ01003577">
    <property type="protein sequence ID" value="GCC20043.1"/>
    <property type="molecule type" value="Genomic_DNA"/>
</dbReference>
<dbReference type="InterPro" id="IPR021717">
    <property type="entry name" value="Nucleoporin_Nup160"/>
</dbReference>
<gene>
    <name evidence="3" type="ORF">chiPu_0021247</name>
</gene>
<feature type="domain" description="NUP160 middle TPR" evidence="2">
    <location>
        <begin position="1"/>
        <end position="28"/>
    </location>
</feature>
<organism evidence="3 4">
    <name type="scientific">Chiloscyllium punctatum</name>
    <name type="common">Brownbanded bambooshark</name>
    <name type="synonym">Hemiscyllium punctatum</name>
    <dbReference type="NCBI Taxonomy" id="137246"/>
    <lineage>
        <taxon>Eukaryota</taxon>
        <taxon>Metazoa</taxon>
        <taxon>Chordata</taxon>
        <taxon>Craniata</taxon>
        <taxon>Vertebrata</taxon>
        <taxon>Chondrichthyes</taxon>
        <taxon>Elasmobranchii</taxon>
        <taxon>Galeomorphii</taxon>
        <taxon>Galeoidea</taxon>
        <taxon>Orectolobiformes</taxon>
        <taxon>Hemiscylliidae</taxon>
        <taxon>Chiloscyllium</taxon>
    </lineage>
</organism>
<dbReference type="Pfam" id="PF23347">
    <property type="entry name" value="TPR_Nup160_C"/>
    <property type="match status" value="1"/>
</dbReference>
<dbReference type="STRING" id="137246.A0A401RPH5"/>
<dbReference type="GO" id="GO:0017056">
    <property type="term" value="F:structural constituent of nuclear pore"/>
    <property type="evidence" value="ECO:0007669"/>
    <property type="project" value="TreeGrafter"/>
</dbReference>
<comment type="caution">
    <text evidence="3">The sequence shown here is derived from an EMBL/GenBank/DDBJ whole genome shotgun (WGS) entry which is preliminary data.</text>
</comment>
<evidence type="ECO:0000313" key="4">
    <source>
        <dbReference type="Proteomes" id="UP000287033"/>
    </source>
</evidence>